<dbReference type="EMBL" id="JACWMX010000003">
    <property type="protein sequence ID" value="MBD1393260.1"/>
    <property type="molecule type" value="Genomic_DNA"/>
</dbReference>
<dbReference type="RefSeq" id="WP_191162995.1">
    <property type="nucleotide sequence ID" value="NZ_JACWMX010000003.1"/>
</dbReference>
<dbReference type="Proteomes" id="UP000619078">
    <property type="component" value="Unassembled WGS sequence"/>
</dbReference>
<dbReference type="AlphaFoldDB" id="A0A926NR97"/>
<reference evidence="1" key="1">
    <citation type="submission" date="2020-09" db="EMBL/GenBank/DDBJ databases">
        <title>Novel species of Mucilaginibacter isolated from a glacier on the Tibetan Plateau.</title>
        <authorList>
            <person name="Liu Q."/>
            <person name="Xin Y.-H."/>
        </authorList>
    </citation>
    <scope>NUCLEOTIDE SEQUENCE</scope>
    <source>
        <strain evidence="1">ZB1P21</strain>
    </source>
</reference>
<evidence type="ECO:0000313" key="1">
    <source>
        <dbReference type="EMBL" id="MBD1393260.1"/>
    </source>
</evidence>
<sequence length="322" mass="36881">MNNILSRNNIYLLLVLVLTITTFNSCNNGPEKGKVYRTIESDESVKPTFKPQWGQNFTEVKRTFKNGISFSEYGYQLEPEWRFKFLNDDSVNIYNPVNKTWGNAPMLFDHDSIFNIAWAYMRLRKQTKDSIIFQVLKVEGRKLTRDESVVYMTLYNNDYIKNVLHTTAEKLIHPSRKDTVFIQQMVAKANADTAKAFAGRVPAVLVPKSPLITISRESTAAENKKESGLLADYLLPEYNVVIKNAYEDFSYSFTMTIDDKGKLLFKKNRNFSFTEFETQTNKVLRAIVDGYLSAYLKGTPATTLGMPHSSVVVMHVKGIKKK</sequence>
<keyword evidence="2" id="KW-1185">Reference proteome</keyword>
<accession>A0A926NR97</accession>
<gene>
    <name evidence="1" type="ORF">IDJ76_09135</name>
</gene>
<comment type="caution">
    <text evidence="1">The sequence shown here is derived from an EMBL/GenBank/DDBJ whole genome shotgun (WGS) entry which is preliminary data.</text>
</comment>
<proteinExistence type="predicted"/>
<protein>
    <submittedName>
        <fullName evidence="1">Uncharacterized protein</fullName>
    </submittedName>
</protein>
<evidence type="ECO:0000313" key="2">
    <source>
        <dbReference type="Proteomes" id="UP000619078"/>
    </source>
</evidence>
<organism evidence="1 2">
    <name type="scientific">Mucilaginibacter glaciei</name>
    <dbReference type="NCBI Taxonomy" id="2772109"/>
    <lineage>
        <taxon>Bacteria</taxon>
        <taxon>Pseudomonadati</taxon>
        <taxon>Bacteroidota</taxon>
        <taxon>Sphingobacteriia</taxon>
        <taxon>Sphingobacteriales</taxon>
        <taxon>Sphingobacteriaceae</taxon>
        <taxon>Mucilaginibacter</taxon>
    </lineage>
</organism>
<name>A0A926NR97_9SPHI</name>